<dbReference type="Proteomes" id="UP001234178">
    <property type="component" value="Unassembled WGS sequence"/>
</dbReference>
<keyword evidence="3" id="KW-0238">DNA-binding</keyword>
<organism evidence="8 9">
    <name type="scientific">Daphnia magna</name>
    <dbReference type="NCBI Taxonomy" id="35525"/>
    <lineage>
        <taxon>Eukaryota</taxon>
        <taxon>Metazoa</taxon>
        <taxon>Ecdysozoa</taxon>
        <taxon>Arthropoda</taxon>
        <taxon>Crustacea</taxon>
        <taxon>Branchiopoda</taxon>
        <taxon>Diplostraca</taxon>
        <taxon>Cladocera</taxon>
        <taxon>Anomopoda</taxon>
        <taxon>Daphniidae</taxon>
        <taxon>Daphnia</taxon>
    </lineage>
</organism>
<dbReference type="SUPFAM" id="SSF57959">
    <property type="entry name" value="Leucine zipper domain"/>
    <property type="match status" value="1"/>
</dbReference>
<dbReference type="InterPro" id="IPR040223">
    <property type="entry name" value="PAR_bZIP"/>
</dbReference>
<feature type="region of interest" description="Disordered" evidence="6">
    <location>
        <begin position="163"/>
        <end position="188"/>
    </location>
</feature>
<keyword evidence="5" id="KW-0539">Nucleus</keyword>
<dbReference type="PANTHER" id="PTHR11988:SF55">
    <property type="entry name" value="BZIP DOMAIN-CONTAINING PROTEIN"/>
    <property type="match status" value="1"/>
</dbReference>
<keyword evidence="9" id="KW-1185">Reference proteome</keyword>
<accession>A0ABR0B1Z3</accession>
<keyword evidence="2" id="KW-0805">Transcription regulation</keyword>
<dbReference type="Pfam" id="PF07716">
    <property type="entry name" value="bZIP_2"/>
    <property type="match status" value="1"/>
</dbReference>
<dbReference type="PROSITE" id="PS50217">
    <property type="entry name" value="BZIP"/>
    <property type="match status" value="1"/>
</dbReference>
<protein>
    <recommendedName>
        <fullName evidence="7">BZIP domain-containing protein</fullName>
    </recommendedName>
</protein>
<comment type="subcellular location">
    <subcellularLocation>
        <location evidence="1">Nucleus</location>
    </subcellularLocation>
</comment>
<reference evidence="8 9" key="1">
    <citation type="journal article" date="2023" name="Nucleic Acids Res.">
        <title>The hologenome of Daphnia magna reveals possible DNA methylation and microbiome-mediated evolution of the host genome.</title>
        <authorList>
            <person name="Chaturvedi A."/>
            <person name="Li X."/>
            <person name="Dhandapani V."/>
            <person name="Marshall H."/>
            <person name="Kissane S."/>
            <person name="Cuenca-Cambronero M."/>
            <person name="Asole G."/>
            <person name="Calvet F."/>
            <person name="Ruiz-Romero M."/>
            <person name="Marangio P."/>
            <person name="Guigo R."/>
            <person name="Rago D."/>
            <person name="Mirbahai L."/>
            <person name="Eastwood N."/>
            <person name="Colbourne J.K."/>
            <person name="Zhou J."/>
            <person name="Mallon E."/>
            <person name="Orsini L."/>
        </authorList>
    </citation>
    <scope>NUCLEOTIDE SEQUENCE [LARGE SCALE GENOMIC DNA]</scope>
    <source>
        <strain evidence="8">LRV0_1</strain>
    </source>
</reference>
<evidence type="ECO:0000256" key="3">
    <source>
        <dbReference type="ARBA" id="ARBA00023125"/>
    </source>
</evidence>
<dbReference type="PANTHER" id="PTHR11988">
    <property type="entry name" value="THYROTROPH EMBRYONIC FACTOR RELATED"/>
    <property type="match status" value="1"/>
</dbReference>
<feature type="domain" description="BZIP" evidence="7">
    <location>
        <begin position="215"/>
        <end position="275"/>
    </location>
</feature>
<dbReference type="CDD" id="cd14695">
    <property type="entry name" value="bZIP_HLF"/>
    <property type="match status" value="1"/>
</dbReference>
<evidence type="ECO:0000256" key="4">
    <source>
        <dbReference type="ARBA" id="ARBA00023163"/>
    </source>
</evidence>
<dbReference type="EMBL" id="JAOYFB010000040">
    <property type="protein sequence ID" value="KAK4035718.1"/>
    <property type="molecule type" value="Genomic_DNA"/>
</dbReference>
<feature type="region of interest" description="Disordered" evidence="6">
    <location>
        <begin position="195"/>
        <end position="214"/>
    </location>
</feature>
<proteinExistence type="predicted"/>
<evidence type="ECO:0000313" key="8">
    <source>
        <dbReference type="EMBL" id="KAK4035718.1"/>
    </source>
</evidence>
<evidence type="ECO:0000256" key="5">
    <source>
        <dbReference type="ARBA" id="ARBA00023242"/>
    </source>
</evidence>
<dbReference type="InterPro" id="IPR004827">
    <property type="entry name" value="bZIP"/>
</dbReference>
<sequence length="291" mass="32154">MTLSLVPPNIDDDDLECSKGNWMKSVSGILVDIHWSSSLDLTPVSKSSVVSYSSVTGSVRTGQSEMETKNSILNALLQQAIFNSQGVGANVPVNLSMSLNDERSEVTSSSSSVEDESPADLSSRSNHRDDSPPPPHYQHHPDSSQLMHAMAAAFSFQRDLLAQQQNKSEHHQPDIANSSLSPSPDPSHLVAKALASATMRRPRSEKKPIPDDLKDGKYFERRRRNNLAAKRSRDMRKNREDQVTVRANFLEKENSVLRAQVATLRDEAFALKQMLLHKQASAILRSQAATS</sequence>
<evidence type="ECO:0000256" key="2">
    <source>
        <dbReference type="ARBA" id="ARBA00023015"/>
    </source>
</evidence>
<evidence type="ECO:0000256" key="6">
    <source>
        <dbReference type="SAM" id="MobiDB-lite"/>
    </source>
</evidence>
<evidence type="ECO:0000256" key="1">
    <source>
        <dbReference type="ARBA" id="ARBA00004123"/>
    </source>
</evidence>
<feature type="compositionally biased region" description="Basic and acidic residues" evidence="6">
    <location>
        <begin position="205"/>
        <end position="214"/>
    </location>
</feature>
<evidence type="ECO:0000259" key="7">
    <source>
        <dbReference type="PROSITE" id="PS50217"/>
    </source>
</evidence>
<name>A0ABR0B1Z3_9CRUS</name>
<dbReference type="SMART" id="SM00338">
    <property type="entry name" value="BRLZ"/>
    <property type="match status" value="1"/>
</dbReference>
<comment type="caution">
    <text evidence="8">The sequence shown here is derived from an EMBL/GenBank/DDBJ whole genome shotgun (WGS) entry which is preliminary data.</text>
</comment>
<dbReference type="InterPro" id="IPR046347">
    <property type="entry name" value="bZIP_sf"/>
</dbReference>
<evidence type="ECO:0000313" key="9">
    <source>
        <dbReference type="Proteomes" id="UP001234178"/>
    </source>
</evidence>
<keyword evidence="4" id="KW-0804">Transcription</keyword>
<dbReference type="Gene3D" id="1.20.5.170">
    <property type="match status" value="1"/>
</dbReference>
<gene>
    <name evidence="8" type="ORF">OUZ56_027801</name>
</gene>
<feature type="region of interest" description="Disordered" evidence="6">
    <location>
        <begin position="102"/>
        <end position="142"/>
    </location>
</feature>